<accession>A0ABS2GZU8</accession>
<feature type="domain" description="Formyl transferase N-terminal" evidence="6">
    <location>
        <begin position="4"/>
        <end position="182"/>
    </location>
</feature>
<evidence type="ECO:0000256" key="1">
    <source>
        <dbReference type="ARBA" id="ARBA00010699"/>
    </source>
</evidence>
<dbReference type="PROSITE" id="PS00373">
    <property type="entry name" value="GART"/>
    <property type="match status" value="1"/>
</dbReference>
<dbReference type="InterPro" id="IPR011034">
    <property type="entry name" value="Formyl_transferase-like_C_sf"/>
</dbReference>
<dbReference type="Pfam" id="PF00551">
    <property type="entry name" value="Formyl_trans_N"/>
    <property type="match status" value="1"/>
</dbReference>
<dbReference type="SUPFAM" id="SSF50486">
    <property type="entry name" value="FMT C-terminal domain-like"/>
    <property type="match status" value="1"/>
</dbReference>
<dbReference type="Proteomes" id="UP000785625">
    <property type="component" value="Unassembled WGS sequence"/>
</dbReference>
<keyword evidence="3 5" id="KW-0808">Transferase</keyword>
<evidence type="ECO:0000256" key="2">
    <source>
        <dbReference type="ARBA" id="ARBA00012261"/>
    </source>
</evidence>
<evidence type="ECO:0000313" key="8">
    <source>
        <dbReference type="EMBL" id="MBM6940614.1"/>
    </source>
</evidence>
<dbReference type="InterPro" id="IPR036477">
    <property type="entry name" value="Formyl_transf_N_sf"/>
</dbReference>
<evidence type="ECO:0000313" key="9">
    <source>
        <dbReference type="Proteomes" id="UP000785625"/>
    </source>
</evidence>
<proteinExistence type="inferred from homology"/>
<organism evidence="8 9">
    <name type="scientific">Limosilactobacillus coleohominis</name>
    <dbReference type="NCBI Taxonomy" id="181675"/>
    <lineage>
        <taxon>Bacteria</taxon>
        <taxon>Bacillati</taxon>
        <taxon>Bacillota</taxon>
        <taxon>Bacilli</taxon>
        <taxon>Lactobacillales</taxon>
        <taxon>Lactobacillaceae</taxon>
        <taxon>Limosilactobacillus</taxon>
    </lineage>
</organism>
<dbReference type="GO" id="GO:0004479">
    <property type="term" value="F:methionyl-tRNA formyltransferase activity"/>
    <property type="evidence" value="ECO:0007669"/>
    <property type="project" value="UniProtKB-EC"/>
</dbReference>
<dbReference type="InterPro" id="IPR041711">
    <property type="entry name" value="Met-tRNA-FMT_N"/>
</dbReference>
<dbReference type="RefSeq" id="WP_204784928.1">
    <property type="nucleotide sequence ID" value="NZ_CALVGD010000059.1"/>
</dbReference>
<feature type="binding site" evidence="5">
    <location>
        <begin position="111"/>
        <end position="114"/>
    </location>
    <ligand>
        <name>(6S)-5,6,7,8-tetrahydrofolate</name>
        <dbReference type="ChEBI" id="CHEBI:57453"/>
    </ligand>
</feature>
<dbReference type="PANTHER" id="PTHR11138:SF5">
    <property type="entry name" value="METHIONYL-TRNA FORMYLTRANSFERASE, MITOCHONDRIAL"/>
    <property type="match status" value="1"/>
</dbReference>
<dbReference type="HAMAP" id="MF_00182">
    <property type="entry name" value="Formyl_trans"/>
    <property type="match status" value="1"/>
</dbReference>
<comment type="similarity">
    <text evidence="1 5">Belongs to the Fmt family.</text>
</comment>
<reference evidence="8 9" key="1">
    <citation type="journal article" date="2021" name="Sci. Rep.">
        <title>The distribution of antibiotic resistance genes in chicken gut microbiota commensals.</title>
        <authorList>
            <person name="Juricova H."/>
            <person name="Matiasovicova J."/>
            <person name="Kubasova T."/>
            <person name="Cejkova D."/>
            <person name="Rychlik I."/>
        </authorList>
    </citation>
    <scope>NUCLEOTIDE SEQUENCE [LARGE SCALE GENOMIC DNA]</scope>
    <source>
        <strain evidence="8 9">An574</strain>
    </source>
</reference>
<dbReference type="CDD" id="cd08646">
    <property type="entry name" value="FMT_core_Met-tRNA-FMT_N"/>
    <property type="match status" value="1"/>
</dbReference>
<dbReference type="InterPro" id="IPR005793">
    <property type="entry name" value="Formyl_trans_C"/>
</dbReference>
<dbReference type="InterPro" id="IPR005794">
    <property type="entry name" value="Fmt"/>
</dbReference>
<dbReference type="EC" id="2.1.2.9" evidence="2 5"/>
<dbReference type="SUPFAM" id="SSF53328">
    <property type="entry name" value="Formyltransferase"/>
    <property type="match status" value="1"/>
</dbReference>
<dbReference type="InterPro" id="IPR001555">
    <property type="entry name" value="GART_AS"/>
</dbReference>
<gene>
    <name evidence="5" type="primary">fmt</name>
    <name evidence="8" type="ORF">H5975_03765</name>
</gene>
<feature type="domain" description="Formyl transferase C-terminal" evidence="7">
    <location>
        <begin position="205"/>
        <end position="303"/>
    </location>
</feature>
<keyword evidence="9" id="KW-1185">Reference proteome</keyword>
<dbReference type="CDD" id="cd08704">
    <property type="entry name" value="Met_tRNA_FMT_C"/>
    <property type="match status" value="1"/>
</dbReference>
<keyword evidence="4 5" id="KW-0648">Protein biosynthesis</keyword>
<evidence type="ECO:0000259" key="6">
    <source>
        <dbReference type="Pfam" id="PF00551"/>
    </source>
</evidence>
<comment type="function">
    <text evidence="5">Attaches a formyl group to the free amino group of methionyl-tRNA(fMet). The formyl group appears to play a dual role in the initiator identity of N-formylmethionyl-tRNA by promoting its recognition by IF2 and preventing the misappropriation of this tRNA by the elongation apparatus.</text>
</comment>
<name>A0ABS2GZU8_9LACO</name>
<dbReference type="Pfam" id="PF02911">
    <property type="entry name" value="Formyl_trans_C"/>
    <property type="match status" value="1"/>
</dbReference>
<dbReference type="InterPro" id="IPR044135">
    <property type="entry name" value="Met-tRNA-FMT_C"/>
</dbReference>
<dbReference type="InterPro" id="IPR002376">
    <property type="entry name" value="Formyl_transf_N"/>
</dbReference>
<dbReference type="Gene3D" id="3.40.50.12230">
    <property type="match status" value="1"/>
</dbReference>
<evidence type="ECO:0000259" key="7">
    <source>
        <dbReference type="Pfam" id="PF02911"/>
    </source>
</evidence>
<comment type="caution">
    <text evidence="8">The sequence shown here is derived from an EMBL/GenBank/DDBJ whole genome shotgun (WGS) entry which is preliminary data.</text>
</comment>
<dbReference type="NCBIfam" id="TIGR00460">
    <property type="entry name" value="fmt"/>
    <property type="match status" value="1"/>
</dbReference>
<dbReference type="EMBL" id="JACJKU010000025">
    <property type="protein sequence ID" value="MBM6940614.1"/>
    <property type="molecule type" value="Genomic_DNA"/>
</dbReference>
<comment type="catalytic activity">
    <reaction evidence="5">
        <text>L-methionyl-tRNA(fMet) + (6R)-10-formyltetrahydrofolate = N-formyl-L-methionyl-tRNA(fMet) + (6S)-5,6,7,8-tetrahydrofolate + H(+)</text>
        <dbReference type="Rhea" id="RHEA:24380"/>
        <dbReference type="Rhea" id="RHEA-COMP:9952"/>
        <dbReference type="Rhea" id="RHEA-COMP:9953"/>
        <dbReference type="ChEBI" id="CHEBI:15378"/>
        <dbReference type="ChEBI" id="CHEBI:57453"/>
        <dbReference type="ChEBI" id="CHEBI:78530"/>
        <dbReference type="ChEBI" id="CHEBI:78844"/>
        <dbReference type="ChEBI" id="CHEBI:195366"/>
        <dbReference type="EC" id="2.1.2.9"/>
    </reaction>
</comment>
<evidence type="ECO:0000256" key="5">
    <source>
        <dbReference type="HAMAP-Rule" id="MF_00182"/>
    </source>
</evidence>
<dbReference type="PANTHER" id="PTHR11138">
    <property type="entry name" value="METHIONYL-TRNA FORMYLTRANSFERASE"/>
    <property type="match status" value="1"/>
</dbReference>
<sequence>MTSVIFMGTPQFAVPILEKLIQDPAYDVQAVLTQPDRPQGRKHILKPSPVKELALKHDIEVLQPAKLSGSDEMARVIDLHPDLMITAAYGQFLPTKMLNAAKIAAINVHGSLLPKYRGGAPIQYAVMNGDSETGVTIMYMVKKMDAGDIIAQRKVPITKQDDSGTMFEKLSLVGRDLLMDVLPDLISGNVHPVAQNEDQVVFSPNITSEQERVDYTMPADRIDDMVRGLRPMPIGNMIIDGLRTKIYDITPLKESTSLEPGKVVRIEKHALVLAGGDGTTYTINKLKPAGKQLMDITAYLNGHQDLQPGVQAITNE</sequence>
<protein>
    <recommendedName>
        <fullName evidence="2 5">Methionyl-tRNA formyltransferase</fullName>
        <ecNumber evidence="2 5">2.1.2.9</ecNumber>
    </recommendedName>
</protein>
<evidence type="ECO:0000256" key="3">
    <source>
        <dbReference type="ARBA" id="ARBA00022679"/>
    </source>
</evidence>
<evidence type="ECO:0000256" key="4">
    <source>
        <dbReference type="ARBA" id="ARBA00022917"/>
    </source>
</evidence>